<accession>A0A160EZM7</accession>
<dbReference type="SUPFAM" id="SSF46689">
    <property type="entry name" value="Homeodomain-like"/>
    <property type="match status" value="1"/>
</dbReference>
<name>A0A160EZM7_AERVE</name>
<evidence type="ECO:0000313" key="5">
    <source>
        <dbReference type="EMBL" id="ANB54950.1"/>
    </source>
</evidence>
<dbReference type="Pfam" id="PF01527">
    <property type="entry name" value="HTH_Tnp_1"/>
    <property type="match status" value="1"/>
</dbReference>
<keyword evidence="2" id="KW-0175">Coiled coil</keyword>
<dbReference type="EMBL" id="CP014774">
    <property type="protein sequence ID" value="ANB53881.1"/>
    <property type="molecule type" value="Genomic_DNA"/>
</dbReference>
<dbReference type="InterPro" id="IPR009057">
    <property type="entry name" value="Homeodomain-like_sf"/>
</dbReference>
<evidence type="ECO:0000313" key="4">
    <source>
        <dbReference type="EMBL" id="ANB53881.1"/>
    </source>
</evidence>
<dbReference type="Proteomes" id="UP000076809">
    <property type="component" value="Chromosome"/>
</dbReference>
<evidence type="ECO:0000256" key="1">
    <source>
        <dbReference type="ARBA" id="ARBA00009964"/>
    </source>
</evidence>
<protein>
    <submittedName>
        <fullName evidence="5">Transposase</fullName>
    </submittedName>
</protein>
<dbReference type="InterPro" id="IPR002514">
    <property type="entry name" value="Transposase_8"/>
</dbReference>
<dbReference type="GO" id="GO:0003677">
    <property type="term" value="F:DNA binding"/>
    <property type="evidence" value="ECO:0007669"/>
    <property type="project" value="InterPro"/>
</dbReference>
<evidence type="ECO:0000313" key="3">
    <source>
        <dbReference type="EMBL" id="ANB52264.1"/>
    </source>
</evidence>
<dbReference type="GO" id="GO:0006313">
    <property type="term" value="P:DNA transposition"/>
    <property type="evidence" value="ECO:0007669"/>
    <property type="project" value="InterPro"/>
</dbReference>
<sequence>MARYSSERKAALLKKLLPPINMSVAELARQENISEVTLYNWRKHAKDGGSPVPGDNKLTDEWPAEAKFAVVLETAALSEIELSEYCRRKGLYPEQVQQWRQACILGQQSARTLQQAEKAQAKADKKRIRQLEQELRRKDKALAEAAALLILQKKLDAYWSNVDEDN</sequence>
<evidence type="ECO:0000313" key="6">
    <source>
        <dbReference type="Proteomes" id="UP000076809"/>
    </source>
</evidence>
<evidence type="ECO:0000256" key="2">
    <source>
        <dbReference type="SAM" id="Coils"/>
    </source>
</evidence>
<dbReference type="EMBL" id="CP014774">
    <property type="protein sequence ID" value="ANB52264.1"/>
    <property type="molecule type" value="Genomic_DNA"/>
</dbReference>
<dbReference type="EMBL" id="CP014774">
    <property type="protein sequence ID" value="ANB54950.1"/>
    <property type="molecule type" value="Genomic_DNA"/>
</dbReference>
<organism evidence="5 6">
    <name type="scientific">Aeromonas veronii</name>
    <dbReference type="NCBI Taxonomy" id="654"/>
    <lineage>
        <taxon>Bacteria</taxon>
        <taxon>Pseudomonadati</taxon>
        <taxon>Pseudomonadota</taxon>
        <taxon>Gammaproteobacteria</taxon>
        <taxon>Aeromonadales</taxon>
        <taxon>Aeromonadaceae</taxon>
        <taxon>Aeromonas</taxon>
    </lineage>
</organism>
<dbReference type="GO" id="GO:0004803">
    <property type="term" value="F:transposase activity"/>
    <property type="evidence" value="ECO:0007669"/>
    <property type="project" value="InterPro"/>
</dbReference>
<dbReference type="AlphaFoldDB" id="A0A160EZM7"/>
<reference evidence="5 6" key="1">
    <citation type="journal article" date="2016" name="J. Clin. Microbiol.">
        <title>Detection and Whole-Genome Sequencing of Carbapenemase-Producing Aeromonas hydrophila Isolates from Routine Perirectal Surveillance Culture.</title>
        <authorList>
            <person name="Hughes H.Y."/>
            <person name="Conlan S.P."/>
            <person name="Lau A.F."/>
            <person name="Dekker J.P."/>
            <person name="Michelin A.V."/>
            <person name="Youn J.H."/>
            <person name="Henderson D.K."/>
            <person name="Frank K.M."/>
            <person name="Segre J.A."/>
            <person name="Palmore T.N."/>
        </authorList>
    </citation>
    <scope>NUCLEOTIDE SEQUENCE [LARGE SCALE GENOMIC DNA]</scope>
    <source>
        <strain evidence="5 6">AVNIH1</strain>
    </source>
</reference>
<gene>
    <name evidence="3" type="ORF">WM43_06110</name>
    <name evidence="4" type="ORF">WM43_15050</name>
    <name evidence="5" type="ORF">WM43_20990</name>
</gene>
<proteinExistence type="inferred from homology"/>
<comment type="similarity">
    <text evidence="1">Belongs to the transposase 8 family.</text>
</comment>
<feature type="coiled-coil region" evidence="2">
    <location>
        <begin position="114"/>
        <end position="148"/>
    </location>
</feature>